<evidence type="ECO:0000313" key="3">
    <source>
        <dbReference type="WBParaSite" id="PSAMB.scaffold10401size4105.g33304.t1"/>
    </source>
</evidence>
<feature type="region of interest" description="Disordered" evidence="1">
    <location>
        <begin position="1"/>
        <end position="125"/>
    </location>
</feature>
<evidence type="ECO:0000313" key="2">
    <source>
        <dbReference type="Proteomes" id="UP000887566"/>
    </source>
</evidence>
<feature type="compositionally biased region" description="Acidic residues" evidence="1">
    <location>
        <begin position="76"/>
        <end position="110"/>
    </location>
</feature>
<keyword evidence="2" id="KW-1185">Reference proteome</keyword>
<sequence length="125" mass="13846">MTSNDEKSLVQSTKKPSSPRKKQLSVPTSFQTKNAAMRIDGAGRATTNTPVRMRRAVYEEEMQSQTDGSDEPIVLIEDDQDPNAIDEIDEDDEEKQQEEPMNDEAAEDEPSQASGAKPAVYLCIV</sequence>
<evidence type="ECO:0000256" key="1">
    <source>
        <dbReference type="SAM" id="MobiDB-lite"/>
    </source>
</evidence>
<proteinExistence type="predicted"/>
<dbReference type="AlphaFoldDB" id="A0A914UJ18"/>
<protein>
    <submittedName>
        <fullName evidence="3">Uncharacterized protein</fullName>
    </submittedName>
</protein>
<dbReference type="Proteomes" id="UP000887566">
    <property type="component" value="Unplaced"/>
</dbReference>
<reference evidence="3" key="1">
    <citation type="submission" date="2022-11" db="UniProtKB">
        <authorList>
            <consortium name="WormBaseParasite"/>
        </authorList>
    </citation>
    <scope>IDENTIFICATION</scope>
</reference>
<name>A0A914UJ18_9BILA</name>
<accession>A0A914UJ18</accession>
<organism evidence="2 3">
    <name type="scientific">Plectus sambesii</name>
    <dbReference type="NCBI Taxonomy" id="2011161"/>
    <lineage>
        <taxon>Eukaryota</taxon>
        <taxon>Metazoa</taxon>
        <taxon>Ecdysozoa</taxon>
        <taxon>Nematoda</taxon>
        <taxon>Chromadorea</taxon>
        <taxon>Plectida</taxon>
        <taxon>Plectina</taxon>
        <taxon>Plectoidea</taxon>
        <taxon>Plectidae</taxon>
        <taxon>Plectus</taxon>
    </lineage>
</organism>
<dbReference type="WBParaSite" id="PSAMB.scaffold10401size4105.g33304.t1">
    <property type="protein sequence ID" value="PSAMB.scaffold10401size4105.g33304.t1"/>
    <property type="gene ID" value="PSAMB.scaffold10401size4105.g33304"/>
</dbReference>
<feature type="compositionally biased region" description="Polar residues" evidence="1">
    <location>
        <begin position="25"/>
        <end position="34"/>
    </location>
</feature>